<organism evidence="5 6">
    <name type="scientific">Desulfosporosinus metallidurans</name>
    <dbReference type="NCBI Taxonomy" id="1888891"/>
    <lineage>
        <taxon>Bacteria</taxon>
        <taxon>Bacillati</taxon>
        <taxon>Bacillota</taxon>
        <taxon>Clostridia</taxon>
        <taxon>Eubacteriales</taxon>
        <taxon>Desulfitobacteriaceae</taxon>
        <taxon>Desulfosporosinus</taxon>
    </lineage>
</organism>
<dbReference type="Pfam" id="PF26615">
    <property type="entry name" value="DUF8195"/>
    <property type="match status" value="1"/>
</dbReference>
<keyword evidence="6" id="KW-1185">Reference proteome</keyword>
<keyword evidence="1" id="KW-0732">Signal</keyword>
<proteinExistence type="predicted"/>
<accession>A0A1Q8R0C9</accession>
<evidence type="ECO:0000259" key="4">
    <source>
        <dbReference type="Pfam" id="PF26615"/>
    </source>
</evidence>
<dbReference type="RefSeq" id="WP_075363911.1">
    <property type="nucleotide sequence ID" value="NZ_MLBF01000005.1"/>
</dbReference>
<feature type="domain" description="DUF8195" evidence="4">
    <location>
        <begin position="352"/>
        <end position="568"/>
    </location>
</feature>
<dbReference type="STRING" id="1888891.DSOL_1183"/>
<dbReference type="InterPro" id="IPR058508">
    <property type="entry name" value="DUF8195"/>
</dbReference>
<feature type="domain" description="DUF8193" evidence="2">
    <location>
        <begin position="28"/>
        <end position="245"/>
    </location>
</feature>
<dbReference type="AlphaFoldDB" id="A0A1Q8R0C9"/>
<dbReference type="OrthoDB" id="9768560at2"/>
<evidence type="ECO:0000313" key="6">
    <source>
        <dbReference type="Proteomes" id="UP000186102"/>
    </source>
</evidence>
<dbReference type="Pfam" id="PF26613">
    <property type="entry name" value="DUF8193"/>
    <property type="match status" value="1"/>
</dbReference>
<comment type="caution">
    <text evidence="5">The sequence shown here is derived from an EMBL/GenBank/DDBJ whole genome shotgun (WGS) entry which is preliminary data.</text>
</comment>
<feature type="chain" id="PRO_5012773657" evidence="1">
    <location>
        <begin position="25"/>
        <end position="575"/>
    </location>
</feature>
<evidence type="ECO:0000256" key="1">
    <source>
        <dbReference type="SAM" id="SignalP"/>
    </source>
</evidence>
<sequence length="575" mass="62773">MKRIMSFMLCLVLLCSLLPTAALADTGGSGNLDGGGGGLGGGSGENYWNGGNDGVRVTVVNANTGSPVTTSIDITNITPTVQYHFGKVSKIQYLSGTSLSVITGTYNYKNPDITMPRIVSADGSVNIDAIKAYFCSEYAVQTIAETTGISYDTLISGEYKLFLEPIAYFTFQGQKVAMTATEAAMYDNLLSGGLGSKMGSLTHKNLPFSMFLETPDLGFTAYSGATGQNQSNDTIIACLGLGIVRFAGQPPTPPPVTSYDYQYRVDTDVITPVTLYASGEINPDSPAKVTFRIKGSTYTVSNIVIPAGESQLVWCKWHTPSSPEEITITVSSTKGTLSQTSILAKIIRLDENEPPNPTATDRNDGFSTVGFPSRAVKASASWGVWWAQWHPYWVWISHWVWVGGEDGSWYDFGRWEDHGWYDFFRDNYSASLSGSMSLLPDDKVPTASGSTMKSGYGVKTTVNAQFTTNAPSSHVTGAQTATAYFPEFHYKDYWRLLDLTASGYSAQFQFKTNNYSTYNRRVHFLPIWYPNGQYTVDTYIQDAWTPAGMLSISIRDAVSISGSLYDDWHLAPINP</sequence>
<dbReference type="InterPro" id="IPR058507">
    <property type="entry name" value="DUF8194"/>
</dbReference>
<dbReference type="Pfam" id="PF26614">
    <property type="entry name" value="DUF8194"/>
    <property type="match status" value="1"/>
</dbReference>
<evidence type="ECO:0000259" key="3">
    <source>
        <dbReference type="Pfam" id="PF26614"/>
    </source>
</evidence>
<dbReference type="InterPro" id="IPR058506">
    <property type="entry name" value="DUF8193"/>
</dbReference>
<evidence type="ECO:0000259" key="2">
    <source>
        <dbReference type="Pfam" id="PF26613"/>
    </source>
</evidence>
<dbReference type="EMBL" id="MLBF01000005">
    <property type="protein sequence ID" value="OLN33072.1"/>
    <property type="molecule type" value="Genomic_DNA"/>
</dbReference>
<name>A0A1Q8R0C9_9FIRM</name>
<dbReference type="Proteomes" id="UP000186102">
    <property type="component" value="Unassembled WGS sequence"/>
</dbReference>
<protein>
    <submittedName>
        <fullName evidence="5">Uncharacterized protein</fullName>
    </submittedName>
</protein>
<feature type="domain" description="DUF8194" evidence="3">
    <location>
        <begin position="259"/>
        <end position="347"/>
    </location>
</feature>
<evidence type="ECO:0000313" key="5">
    <source>
        <dbReference type="EMBL" id="OLN33072.1"/>
    </source>
</evidence>
<feature type="signal peptide" evidence="1">
    <location>
        <begin position="1"/>
        <end position="24"/>
    </location>
</feature>
<reference evidence="5 6" key="1">
    <citation type="submission" date="2016-09" db="EMBL/GenBank/DDBJ databases">
        <title>Complete genome of Desulfosporosinus sp. OL.</title>
        <authorList>
            <person name="Mardanov A."/>
            <person name="Beletsky A."/>
            <person name="Panova A."/>
            <person name="Karnachuk O."/>
            <person name="Ravin N."/>
        </authorList>
    </citation>
    <scope>NUCLEOTIDE SEQUENCE [LARGE SCALE GENOMIC DNA]</scope>
    <source>
        <strain evidence="5 6">OL</strain>
    </source>
</reference>
<gene>
    <name evidence="5" type="ORF">DSOL_1183</name>
</gene>